<keyword evidence="6 7" id="KW-0862">Zinc</keyword>
<dbReference type="PANTHER" id="PTHR43705:SF1">
    <property type="entry name" value="HYDROXYACYLGLUTATHIONE HYDROLASE GLOB"/>
    <property type="match status" value="1"/>
</dbReference>
<dbReference type="GO" id="GO:0019243">
    <property type="term" value="P:methylglyoxal catabolic process to D-lactate via S-lactoyl-glutathione"/>
    <property type="evidence" value="ECO:0007669"/>
    <property type="project" value="UniProtKB-UniRule"/>
</dbReference>
<dbReference type="CDD" id="cd07723">
    <property type="entry name" value="hydroxyacylglutathione_hydrolase_MBL-fold"/>
    <property type="match status" value="1"/>
</dbReference>
<gene>
    <name evidence="7" type="primary">gloB</name>
    <name evidence="9" type="ORF">EV694_0445</name>
</gene>
<dbReference type="PANTHER" id="PTHR43705">
    <property type="entry name" value="HYDROXYACYLGLUTATHIONE HYDROLASE"/>
    <property type="match status" value="1"/>
</dbReference>
<evidence type="ECO:0000256" key="4">
    <source>
        <dbReference type="ARBA" id="ARBA00022723"/>
    </source>
</evidence>
<evidence type="ECO:0000256" key="6">
    <source>
        <dbReference type="ARBA" id="ARBA00022833"/>
    </source>
</evidence>
<comment type="cofactor">
    <cofactor evidence="7">
        <name>Zn(2+)</name>
        <dbReference type="ChEBI" id="CHEBI:29105"/>
    </cofactor>
    <text evidence="7">Binds 2 Zn(2+) ions per subunit.</text>
</comment>
<evidence type="ECO:0000259" key="8">
    <source>
        <dbReference type="SMART" id="SM00849"/>
    </source>
</evidence>
<sequence length="235" mass="26529">MLVALPVLNDNYIWLYGRENLPVIVIDPAESRPVIDYLQQHQLTLEAILLTHNHDDHVAGVKALRQQYPQVEVFGPSETAEYASKIINEGKFHTAHYQIEVIPSGGHTANHVSFLLDGHLFCGDTIFSGGCGRVFTGDYAQMFASLQRLNQLPAETILCPAHEYTLSNLAFAYHVAQDQQHKSAVQNQKILVEKWRAEGKPSLPTTLKREREINPFLQAKDLAEFIQLRQGKDNF</sequence>
<feature type="binding site" evidence="7">
    <location>
        <position position="107"/>
    </location>
    <ligand>
        <name>Zn(2+)</name>
        <dbReference type="ChEBI" id="CHEBI:29105"/>
        <label>1</label>
    </ligand>
</feature>
<evidence type="ECO:0000256" key="2">
    <source>
        <dbReference type="ARBA" id="ARBA00004963"/>
    </source>
</evidence>
<evidence type="ECO:0000256" key="3">
    <source>
        <dbReference type="ARBA" id="ARBA00006759"/>
    </source>
</evidence>
<dbReference type="Gene3D" id="3.60.15.10">
    <property type="entry name" value="Ribonuclease Z/Hydroxyacylglutathione hydrolase-like"/>
    <property type="match status" value="1"/>
</dbReference>
<dbReference type="RefSeq" id="WP_132688593.1">
    <property type="nucleotide sequence ID" value="NZ_SMFT01000001.1"/>
</dbReference>
<dbReference type="Pfam" id="PF00753">
    <property type="entry name" value="Lactamase_B"/>
    <property type="match status" value="2"/>
</dbReference>
<dbReference type="AlphaFoldDB" id="A0A4R1G5I5"/>
<comment type="subunit">
    <text evidence="7">Monomer.</text>
</comment>
<dbReference type="UniPathway" id="UPA00619">
    <property type="reaction ID" value="UER00676"/>
</dbReference>
<dbReference type="EC" id="3.1.2.6" evidence="7"/>
<dbReference type="InterPro" id="IPR035680">
    <property type="entry name" value="Clx_II_MBL"/>
</dbReference>
<proteinExistence type="inferred from homology"/>
<dbReference type="NCBIfam" id="TIGR03413">
    <property type="entry name" value="GSH_gloB"/>
    <property type="match status" value="1"/>
</dbReference>
<dbReference type="InterPro" id="IPR050110">
    <property type="entry name" value="Glyoxalase_II_hydrolase"/>
</dbReference>
<feature type="binding site" evidence="7">
    <location>
        <position position="52"/>
    </location>
    <ligand>
        <name>Zn(2+)</name>
        <dbReference type="ChEBI" id="CHEBI:29105"/>
        <label>1</label>
    </ligand>
</feature>
<accession>A0A4R1G5I5</accession>
<evidence type="ECO:0000256" key="5">
    <source>
        <dbReference type="ARBA" id="ARBA00022801"/>
    </source>
</evidence>
<evidence type="ECO:0000313" key="10">
    <source>
        <dbReference type="Proteomes" id="UP000294702"/>
    </source>
</evidence>
<feature type="domain" description="Metallo-beta-lactamase" evidence="8">
    <location>
        <begin position="10"/>
        <end position="162"/>
    </location>
</feature>
<dbReference type="HAMAP" id="MF_01374">
    <property type="entry name" value="Glyoxalase_2"/>
    <property type="match status" value="1"/>
</dbReference>
<keyword evidence="10" id="KW-1185">Reference proteome</keyword>
<evidence type="ECO:0000313" key="9">
    <source>
        <dbReference type="EMBL" id="TCK01813.1"/>
    </source>
</evidence>
<feature type="binding site" evidence="7">
    <location>
        <position position="124"/>
    </location>
    <ligand>
        <name>Zn(2+)</name>
        <dbReference type="ChEBI" id="CHEBI:29105"/>
        <label>2</label>
    </ligand>
</feature>
<feature type="binding site" evidence="7">
    <location>
        <position position="54"/>
    </location>
    <ligand>
        <name>Zn(2+)</name>
        <dbReference type="ChEBI" id="CHEBI:29105"/>
        <label>1</label>
    </ligand>
</feature>
<dbReference type="GO" id="GO:0004416">
    <property type="term" value="F:hydroxyacylglutathione hydrolase activity"/>
    <property type="evidence" value="ECO:0007669"/>
    <property type="project" value="UniProtKB-UniRule"/>
</dbReference>
<feature type="binding site" evidence="7">
    <location>
        <position position="57"/>
    </location>
    <ligand>
        <name>Zn(2+)</name>
        <dbReference type="ChEBI" id="CHEBI:29105"/>
        <label>2</label>
    </ligand>
</feature>
<comment type="function">
    <text evidence="7">Thiolesterase that catalyzes the hydrolysis of S-D-lactoyl-glutathione to form glutathione and D-lactic acid.</text>
</comment>
<feature type="binding site" evidence="7">
    <location>
        <position position="124"/>
    </location>
    <ligand>
        <name>Zn(2+)</name>
        <dbReference type="ChEBI" id="CHEBI:29105"/>
        <label>1</label>
    </ligand>
</feature>
<comment type="caution">
    <text evidence="9">The sequence shown here is derived from an EMBL/GenBank/DDBJ whole genome shotgun (WGS) entry which is preliminary data.</text>
</comment>
<organism evidence="9 10">
    <name type="scientific">Volucribacter psittacicida</name>
    <dbReference type="NCBI Taxonomy" id="203482"/>
    <lineage>
        <taxon>Bacteria</taxon>
        <taxon>Pseudomonadati</taxon>
        <taxon>Pseudomonadota</taxon>
        <taxon>Gammaproteobacteria</taxon>
        <taxon>Pasteurellales</taxon>
        <taxon>Pasteurellaceae</taxon>
        <taxon>Volucribacter</taxon>
    </lineage>
</organism>
<feature type="binding site" evidence="7">
    <location>
        <position position="56"/>
    </location>
    <ligand>
        <name>Zn(2+)</name>
        <dbReference type="ChEBI" id="CHEBI:29105"/>
        <label>2</label>
    </ligand>
</feature>
<reference evidence="9 10" key="1">
    <citation type="submission" date="2019-03" db="EMBL/GenBank/DDBJ databases">
        <title>Genomic Encyclopedia of Type Strains, Phase IV (KMG-IV): sequencing the most valuable type-strain genomes for metagenomic binning, comparative biology and taxonomic classification.</title>
        <authorList>
            <person name="Goeker M."/>
        </authorList>
    </citation>
    <scope>NUCLEOTIDE SEQUENCE [LARGE SCALE GENOMIC DNA]</scope>
    <source>
        <strain evidence="9 10">DSM 15534</strain>
    </source>
</reference>
<evidence type="ECO:0000256" key="7">
    <source>
        <dbReference type="HAMAP-Rule" id="MF_01374"/>
    </source>
</evidence>
<dbReference type="Proteomes" id="UP000294702">
    <property type="component" value="Unassembled WGS sequence"/>
</dbReference>
<evidence type="ECO:0000256" key="1">
    <source>
        <dbReference type="ARBA" id="ARBA00001623"/>
    </source>
</evidence>
<protein>
    <recommendedName>
        <fullName evidence="7">Hydroxyacylglutathione hydrolase</fullName>
        <ecNumber evidence="7">3.1.2.6</ecNumber>
    </recommendedName>
    <alternativeName>
        <fullName evidence="7">Glyoxalase II</fullName>
        <shortName evidence="7">Glx II</shortName>
    </alternativeName>
</protein>
<comment type="pathway">
    <text evidence="2 7">Secondary metabolite metabolism; methylglyoxal degradation; (R)-lactate from methylglyoxal: step 2/2.</text>
</comment>
<dbReference type="InterPro" id="IPR036866">
    <property type="entry name" value="RibonucZ/Hydroxyglut_hydro"/>
</dbReference>
<comment type="similarity">
    <text evidence="3 7">Belongs to the metallo-beta-lactamase superfamily. Glyoxalase II family.</text>
</comment>
<dbReference type="EMBL" id="SMFT01000001">
    <property type="protein sequence ID" value="TCK01813.1"/>
    <property type="molecule type" value="Genomic_DNA"/>
</dbReference>
<dbReference type="SMART" id="SM00849">
    <property type="entry name" value="Lactamase_B"/>
    <property type="match status" value="1"/>
</dbReference>
<dbReference type="InterPro" id="IPR001279">
    <property type="entry name" value="Metallo-B-lactamas"/>
</dbReference>
<dbReference type="SUPFAM" id="SSF56281">
    <property type="entry name" value="Metallo-hydrolase/oxidoreductase"/>
    <property type="match status" value="1"/>
</dbReference>
<keyword evidence="5 7" id="KW-0378">Hydrolase</keyword>
<dbReference type="InterPro" id="IPR032282">
    <property type="entry name" value="HAGH_C"/>
</dbReference>
<keyword evidence="4 7" id="KW-0479">Metal-binding</keyword>
<dbReference type="OrthoDB" id="9802248at2"/>
<feature type="binding site" evidence="7">
    <location>
        <position position="162"/>
    </location>
    <ligand>
        <name>Zn(2+)</name>
        <dbReference type="ChEBI" id="CHEBI:29105"/>
        <label>2</label>
    </ligand>
</feature>
<comment type="catalytic activity">
    <reaction evidence="1 7">
        <text>an S-(2-hydroxyacyl)glutathione + H2O = a 2-hydroxy carboxylate + glutathione + H(+)</text>
        <dbReference type="Rhea" id="RHEA:21864"/>
        <dbReference type="ChEBI" id="CHEBI:15377"/>
        <dbReference type="ChEBI" id="CHEBI:15378"/>
        <dbReference type="ChEBI" id="CHEBI:57925"/>
        <dbReference type="ChEBI" id="CHEBI:58896"/>
        <dbReference type="ChEBI" id="CHEBI:71261"/>
        <dbReference type="EC" id="3.1.2.6"/>
    </reaction>
</comment>
<dbReference type="GO" id="GO:0046872">
    <property type="term" value="F:metal ion binding"/>
    <property type="evidence" value="ECO:0007669"/>
    <property type="project" value="UniProtKB-KW"/>
</dbReference>
<name>A0A4R1G5I5_9PAST</name>
<dbReference type="InterPro" id="IPR017782">
    <property type="entry name" value="Hydroxyacylglutathione_Hdrlase"/>
</dbReference>
<dbReference type="Pfam" id="PF16123">
    <property type="entry name" value="HAGH_C"/>
    <property type="match status" value="1"/>
</dbReference>